<keyword evidence="8 12" id="KW-0067">ATP-binding</keyword>
<dbReference type="Gene3D" id="3.40.50.300">
    <property type="entry name" value="P-loop containing nucleotide triphosphate hydrolases"/>
    <property type="match status" value="1"/>
</dbReference>
<protein>
    <recommendedName>
        <fullName evidence="12">Shikimate kinase 2</fullName>
        <shortName evidence="12">SK 2</shortName>
        <ecNumber evidence="12">2.7.1.71</ecNumber>
    </recommendedName>
</protein>
<dbReference type="PANTHER" id="PTHR21087">
    <property type="entry name" value="SHIKIMATE KINASE"/>
    <property type="match status" value="1"/>
</dbReference>
<dbReference type="EMBL" id="CP050855">
    <property type="protein sequence ID" value="QLH62195.1"/>
    <property type="molecule type" value="Genomic_DNA"/>
</dbReference>
<feature type="binding site" evidence="12">
    <location>
        <position position="34"/>
    </location>
    <ligand>
        <name>substrate</name>
    </ligand>
</feature>
<evidence type="ECO:0000256" key="10">
    <source>
        <dbReference type="ARBA" id="ARBA00023141"/>
    </source>
</evidence>
<reference evidence="13 14" key="1">
    <citation type="journal article" date="2014" name="Genome Announc.">
        <title>Whole-Genome Sequence of Serratia symbiotica Strain CWBI-2.3T, a Free-Living Symbiont of the Black Bean Aphid Aphis fabae.</title>
        <authorList>
            <person name="Foray V."/>
            <person name="Grigorescu A.S."/>
            <person name="Sabri A."/>
            <person name="Haubruge E."/>
            <person name="Lognay G."/>
            <person name="Francis F."/>
            <person name="Fauconnier M.L."/>
            <person name="Hance T."/>
            <person name="Thonart P."/>
        </authorList>
    </citation>
    <scope>NUCLEOTIDE SEQUENCE [LARGE SCALE GENOMIC DNA]</scope>
    <source>
        <strain evidence="13">CWBI-2.3</strain>
    </source>
</reference>
<dbReference type="PROSITE" id="PS01128">
    <property type="entry name" value="SHIKIMATE_KINASE"/>
    <property type="match status" value="1"/>
</dbReference>
<dbReference type="Proteomes" id="UP000042738">
    <property type="component" value="Chromosome"/>
</dbReference>
<feature type="binding site" evidence="12">
    <location>
        <position position="32"/>
    </location>
    <ligand>
        <name>Mg(2+)</name>
        <dbReference type="ChEBI" id="CHEBI:18420"/>
    </ligand>
</feature>
<dbReference type="GO" id="GO:0008652">
    <property type="term" value="P:amino acid biosynthetic process"/>
    <property type="evidence" value="ECO:0007669"/>
    <property type="project" value="UniProtKB-KW"/>
</dbReference>
<evidence type="ECO:0000256" key="8">
    <source>
        <dbReference type="ARBA" id="ARBA00022840"/>
    </source>
</evidence>
<comment type="subcellular location">
    <subcellularLocation>
        <location evidence="12">Cytoplasm</location>
    </subcellularLocation>
</comment>
<keyword evidence="7 12" id="KW-0418">Kinase</keyword>
<dbReference type="STRING" id="138074.SYMBAF_100153"/>
<evidence type="ECO:0000256" key="11">
    <source>
        <dbReference type="ARBA" id="ARBA00048567"/>
    </source>
</evidence>
<evidence type="ECO:0000256" key="7">
    <source>
        <dbReference type="ARBA" id="ARBA00022777"/>
    </source>
</evidence>
<dbReference type="InterPro" id="IPR023000">
    <property type="entry name" value="Shikimate_kinase_CS"/>
</dbReference>
<comment type="function">
    <text evidence="12">Catalyzes the specific phosphorylation of the 3-hydroxyl group of shikimic acid using ATP as a cosubstrate.</text>
</comment>
<feature type="binding site" evidence="12">
    <location>
        <position position="79"/>
    </location>
    <ligand>
        <name>substrate</name>
    </ligand>
</feature>
<evidence type="ECO:0000256" key="5">
    <source>
        <dbReference type="ARBA" id="ARBA00022723"/>
    </source>
</evidence>
<dbReference type="HAMAP" id="MF_00109">
    <property type="entry name" value="Shikimate_kinase"/>
    <property type="match status" value="1"/>
</dbReference>
<evidence type="ECO:0000256" key="1">
    <source>
        <dbReference type="ARBA" id="ARBA00004842"/>
    </source>
</evidence>
<keyword evidence="2 12" id="KW-0963">Cytoplasm</keyword>
<dbReference type="PANTHER" id="PTHR21087:SF21">
    <property type="entry name" value="SHIKIMATE KINASE 2"/>
    <property type="match status" value="1"/>
</dbReference>
<comment type="subunit">
    <text evidence="12">Monomer.</text>
</comment>
<dbReference type="GeneID" id="93735585"/>
<dbReference type="InterPro" id="IPR031322">
    <property type="entry name" value="Shikimate/glucono_kinase"/>
</dbReference>
<keyword evidence="4 12" id="KW-0808">Transferase</keyword>
<comment type="cofactor">
    <cofactor evidence="12">
        <name>Mg(2+)</name>
        <dbReference type="ChEBI" id="CHEBI:18420"/>
    </cofactor>
    <text evidence="12">Binds 1 Mg(2+) ion per subunit.</text>
</comment>
<dbReference type="RefSeq" id="WP_040263119.1">
    <property type="nucleotide sequence ID" value="NZ_CAXKXZ010000014.1"/>
</dbReference>
<dbReference type="InterPro" id="IPR027417">
    <property type="entry name" value="P-loop_NTPase"/>
</dbReference>
<proteinExistence type="inferred from homology"/>
<dbReference type="GO" id="GO:0004765">
    <property type="term" value="F:shikimate kinase activity"/>
    <property type="evidence" value="ECO:0007669"/>
    <property type="project" value="UniProtKB-UniRule"/>
</dbReference>
<sequence>MTQPLFLIGARGAGKTTVGSALALALGYQFIDTDLFMQHAAQMSVAKMVEREGWLGFRRRENIALHTVSQPSTIIATGGGMILAQENRWFMRQHGTVIYLHAPASVLAQRLEAYPQDAQRPTLTGKPIAEEMFEVLAAREALYREAAHYVMEGTADPQQVIEQICAVLQYERVK</sequence>
<evidence type="ECO:0000256" key="2">
    <source>
        <dbReference type="ARBA" id="ARBA00022490"/>
    </source>
</evidence>
<dbReference type="SUPFAM" id="SSF52540">
    <property type="entry name" value="P-loop containing nucleoside triphosphate hydrolases"/>
    <property type="match status" value="1"/>
</dbReference>
<dbReference type="NCBIfam" id="NF002988">
    <property type="entry name" value="PRK03731.1"/>
    <property type="match status" value="1"/>
</dbReference>
<dbReference type="GO" id="GO:0005524">
    <property type="term" value="F:ATP binding"/>
    <property type="evidence" value="ECO:0007669"/>
    <property type="project" value="UniProtKB-UniRule"/>
</dbReference>
<evidence type="ECO:0000256" key="6">
    <source>
        <dbReference type="ARBA" id="ARBA00022741"/>
    </source>
</evidence>
<dbReference type="HAMAP" id="MF_01269">
    <property type="entry name" value="Shikimate_kinase_2"/>
    <property type="match status" value="1"/>
</dbReference>
<keyword evidence="5 12" id="KW-0479">Metal-binding</keyword>
<dbReference type="AlphaFoldDB" id="A0A068Z4C4"/>
<feature type="binding site" evidence="12">
    <location>
        <position position="16"/>
    </location>
    <ligand>
        <name>Mg(2+)</name>
        <dbReference type="ChEBI" id="CHEBI:18420"/>
    </ligand>
</feature>
<organism evidence="13 14">
    <name type="scientific">Serratia symbiotica</name>
    <dbReference type="NCBI Taxonomy" id="138074"/>
    <lineage>
        <taxon>Bacteria</taxon>
        <taxon>Pseudomonadati</taxon>
        <taxon>Pseudomonadota</taxon>
        <taxon>Gammaproteobacteria</taxon>
        <taxon>Enterobacterales</taxon>
        <taxon>Yersiniaceae</taxon>
        <taxon>Serratia</taxon>
    </lineage>
</organism>
<feature type="region of interest" description="LID domain" evidence="12">
    <location>
        <begin position="112"/>
        <end position="126"/>
    </location>
</feature>
<evidence type="ECO:0000256" key="12">
    <source>
        <dbReference type="HAMAP-Rule" id="MF_01269"/>
    </source>
</evidence>
<dbReference type="InterPro" id="IPR000623">
    <property type="entry name" value="Shikimate_kinase/TSH1"/>
</dbReference>
<name>A0A068Z4C4_9GAMM</name>
<dbReference type="GO" id="GO:0009073">
    <property type="term" value="P:aromatic amino acid family biosynthetic process"/>
    <property type="evidence" value="ECO:0007669"/>
    <property type="project" value="UniProtKB-KW"/>
</dbReference>
<feature type="binding site" evidence="12">
    <location>
        <position position="58"/>
    </location>
    <ligand>
        <name>substrate</name>
    </ligand>
</feature>
<keyword evidence="3 12" id="KW-0028">Amino-acid biosynthesis</keyword>
<evidence type="ECO:0000256" key="9">
    <source>
        <dbReference type="ARBA" id="ARBA00022842"/>
    </source>
</evidence>
<dbReference type="CDD" id="cd00464">
    <property type="entry name" value="SK"/>
    <property type="match status" value="1"/>
</dbReference>
<dbReference type="PRINTS" id="PR01100">
    <property type="entry name" value="SHIKIMTKNASE"/>
</dbReference>
<dbReference type="GO" id="GO:0005829">
    <property type="term" value="C:cytosol"/>
    <property type="evidence" value="ECO:0007669"/>
    <property type="project" value="TreeGrafter"/>
</dbReference>
<comment type="catalytic activity">
    <reaction evidence="11 12">
        <text>shikimate + ATP = 3-phosphoshikimate + ADP + H(+)</text>
        <dbReference type="Rhea" id="RHEA:13121"/>
        <dbReference type="ChEBI" id="CHEBI:15378"/>
        <dbReference type="ChEBI" id="CHEBI:30616"/>
        <dbReference type="ChEBI" id="CHEBI:36208"/>
        <dbReference type="ChEBI" id="CHEBI:145989"/>
        <dbReference type="ChEBI" id="CHEBI:456216"/>
        <dbReference type="EC" id="2.7.1.71"/>
    </reaction>
</comment>
<dbReference type="GO" id="GO:0009423">
    <property type="term" value="P:chorismate biosynthetic process"/>
    <property type="evidence" value="ECO:0007669"/>
    <property type="project" value="UniProtKB-UniRule"/>
</dbReference>
<dbReference type="EC" id="2.7.1.71" evidence="12"/>
<keyword evidence="9 12" id="KW-0460">Magnesium</keyword>
<evidence type="ECO:0000313" key="14">
    <source>
        <dbReference type="Proteomes" id="UP000042738"/>
    </source>
</evidence>
<comment type="similarity">
    <text evidence="12">Belongs to the shikimate kinase family. AroL subfamily.</text>
</comment>
<feature type="binding site" evidence="12">
    <location>
        <position position="139"/>
    </location>
    <ligand>
        <name>substrate</name>
    </ligand>
</feature>
<dbReference type="InterPro" id="IPR027544">
    <property type="entry name" value="Shikimate_kinase_2"/>
</dbReference>
<dbReference type="GO" id="GO:0000287">
    <property type="term" value="F:magnesium ion binding"/>
    <property type="evidence" value="ECO:0007669"/>
    <property type="project" value="UniProtKB-UniRule"/>
</dbReference>
<keyword evidence="10 12" id="KW-0057">Aromatic amino acid biosynthesis</keyword>
<accession>A0A068Z4C4</accession>
<gene>
    <name evidence="12 13" type="primary">aroL</name>
    <name evidence="13" type="ORF">SYMBAF_03495</name>
</gene>
<keyword evidence="6 12" id="KW-0547">Nucleotide-binding</keyword>
<dbReference type="UniPathway" id="UPA00053">
    <property type="reaction ID" value="UER00088"/>
</dbReference>
<comment type="domain">
    <text evidence="12">The LID domain closes over the active site upon ATP binding.</text>
</comment>
<evidence type="ECO:0000256" key="4">
    <source>
        <dbReference type="ARBA" id="ARBA00022679"/>
    </source>
</evidence>
<feature type="binding site" evidence="12">
    <location>
        <begin position="12"/>
        <end position="17"/>
    </location>
    <ligand>
        <name>ATP</name>
        <dbReference type="ChEBI" id="CHEBI:30616"/>
    </ligand>
</feature>
<comment type="caution">
    <text evidence="12">Lacks conserved residue(s) required for the propagation of feature annotation.</text>
</comment>
<evidence type="ECO:0000313" key="13">
    <source>
        <dbReference type="EMBL" id="QLH62195.1"/>
    </source>
</evidence>
<dbReference type="Pfam" id="PF01202">
    <property type="entry name" value="SKI"/>
    <property type="match status" value="1"/>
</dbReference>
<feature type="binding site" evidence="12">
    <location>
        <position position="120"/>
    </location>
    <ligand>
        <name>ATP</name>
        <dbReference type="ChEBI" id="CHEBI:30616"/>
    </ligand>
</feature>
<evidence type="ECO:0000256" key="3">
    <source>
        <dbReference type="ARBA" id="ARBA00022605"/>
    </source>
</evidence>
<comment type="pathway">
    <text evidence="1 12">Metabolic intermediate biosynthesis; chorismate biosynthesis; chorismate from D-erythrose 4-phosphate and phosphoenolpyruvate: step 5/7.</text>
</comment>